<proteinExistence type="predicted"/>
<organism evidence="1 2">
    <name type="scientific">Brachionus plicatilis</name>
    <name type="common">Marine rotifer</name>
    <name type="synonym">Brachionus muelleri</name>
    <dbReference type="NCBI Taxonomy" id="10195"/>
    <lineage>
        <taxon>Eukaryota</taxon>
        <taxon>Metazoa</taxon>
        <taxon>Spiralia</taxon>
        <taxon>Gnathifera</taxon>
        <taxon>Rotifera</taxon>
        <taxon>Eurotatoria</taxon>
        <taxon>Monogononta</taxon>
        <taxon>Pseudotrocha</taxon>
        <taxon>Ploima</taxon>
        <taxon>Brachionidae</taxon>
        <taxon>Brachionus</taxon>
    </lineage>
</organism>
<sequence length="68" mass="8126">MFNNKKFKKLAQHCLDDFDSIFQIEFMIVIYEYLPNFIINSKNQICAKIENQITIEILARLKKISLKD</sequence>
<dbReference type="AlphaFoldDB" id="A0A3M7SL46"/>
<dbReference type="EMBL" id="REGN01001210">
    <property type="protein sequence ID" value="RNA36238.1"/>
    <property type="molecule type" value="Genomic_DNA"/>
</dbReference>
<evidence type="ECO:0000313" key="1">
    <source>
        <dbReference type="EMBL" id="RNA36238.1"/>
    </source>
</evidence>
<reference evidence="1 2" key="1">
    <citation type="journal article" date="2018" name="Sci. Rep.">
        <title>Genomic signatures of local adaptation to the degree of environmental predictability in rotifers.</title>
        <authorList>
            <person name="Franch-Gras L."/>
            <person name="Hahn C."/>
            <person name="Garcia-Roger E.M."/>
            <person name="Carmona M.J."/>
            <person name="Serra M."/>
            <person name="Gomez A."/>
        </authorList>
    </citation>
    <scope>NUCLEOTIDE SEQUENCE [LARGE SCALE GENOMIC DNA]</scope>
    <source>
        <strain evidence="1">HYR1</strain>
    </source>
</reference>
<name>A0A3M7SL46_BRAPC</name>
<protein>
    <submittedName>
        <fullName evidence="1">Uncharacterized protein</fullName>
    </submittedName>
</protein>
<accession>A0A3M7SL46</accession>
<gene>
    <name evidence="1" type="ORF">BpHYR1_049135</name>
</gene>
<evidence type="ECO:0000313" key="2">
    <source>
        <dbReference type="Proteomes" id="UP000276133"/>
    </source>
</evidence>
<comment type="caution">
    <text evidence="1">The sequence shown here is derived from an EMBL/GenBank/DDBJ whole genome shotgun (WGS) entry which is preliminary data.</text>
</comment>
<keyword evidence="2" id="KW-1185">Reference proteome</keyword>
<dbReference type="Proteomes" id="UP000276133">
    <property type="component" value="Unassembled WGS sequence"/>
</dbReference>